<gene>
    <name evidence="2" type="ORF">RRG08_003764</name>
</gene>
<protein>
    <submittedName>
        <fullName evidence="2">Uncharacterized protein</fullName>
    </submittedName>
</protein>
<dbReference type="AlphaFoldDB" id="A0AAE1AVC7"/>
<organism evidence="2 3">
    <name type="scientific">Elysia crispata</name>
    <name type="common">lettuce slug</name>
    <dbReference type="NCBI Taxonomy" id="231223"/>
    <lineage>
        <taxon>Eukaryota</taxon>
        <taxon>Metazoa</taxon>
        <taxon>Spiralia</taxon>
        <taxon>Lophotrochozoa</taxon>
        <taxon>Mollusca</taxon>
        <taxon>Gastropoda</taxon>
        <taxon>Heterobranchia</taxon>
        <taxon>Euthyneura</taxon>
        <taxon>Panpulmonata</taxon>
        <taxon>Sacoglossa</taxon>
        <taxon>Placobranchoidea</taxon>
        <taxon>Plakobranchidae</taxon>
        <taxon>Elysia</taxon>
    </lineage>
</organism>
<keyword evidence="3" id="KW-1185">Reference proteome</keyword>
<dbReference type="EMBL" id="JAWDGP010001105">
    <property type="protein sequence ID" value="KAK3794618.1"/>
    <property type="molecule type" value="Genomic_DNA"/>
</dbReference>
<feature type="region of interest" description="Disordered" evidence="1">
    <location>
        <begin position="48"/>
        <end position="77"/>
    </location>
</feature>
<comment type="caution">
    <text evidence="2">The sequence shown here is derived from an EMBL/GenBank/DDBJ whole genome shotgun (WGS) entry which is preliminary data.</text>
</comment>
<evidence type="ECO:0000256" key="1">
    <source>
        <dbReference type="SAM" id="MobiDB-lite"/>
    </source>
</evidence>
<accession>A0AAE1AVC7</accession>
<evidence type="ECO:0000313" key="2">
    <source>
        <dbReference type="EMBL" id="KAK3794618.1"/>
    </source>
</evidence>
<evidence type="ECO:0000313" key="3">
    <source>
        <dbReference type="Proteomes" id="UP001283361"/>
    </source>
</evidence>
<dbReference type="Proteomes" id="UP001283361">
    <property type="component" value="Unassembled WGS sequence"/>
</dbReference>
<sequence length="100" mass="11750">MDCINFFMRSSHSILFKRRLSFSTISNDDFLNHRQRWRHKVIKVLQNSKPTGPRKCSTKDLSANRSRGGAKLSKGKHLMARKLTRKQMRPPWCSYRPACD</sequence>
<name>A0AAE1AVC7_9GAST</name>
<reference evidence="2" key="1">
    <citation type="journal article" date="2023" name="G3 (Bethesda)">
        <title>A reference genome for the long-term kleptoplast-retaining sea slug Elysia crispata morphotype clarki.</title>
        <authorList>
            <person name="Eastman K.E."/>
            <person name="Pendleton A.L."/>
            <person name="Shaikh M.A."/>
            <person name="Suttiyut T."/>
            <person name="Ogas R."/>
            <person name="Tomko P."/>
            <person name="Gavelis G."/>
            <person name="Widhalm J.R."/>
            <person name="Wisecaver J.H."/>
        </authorList>
    </citation>
    <scope>NUCLEOTIDE SEQUENCE</scope>
    <source>
        <strain evidence="2">ECLA1</strain>
    </source>
</reference>
<proteinExistence type="predicted"/>